<dbReference type="Pfam" id="PF12874">
    <property type="entry name" value="zf-met"/>
    <property type="match status" value="2"/>
</dbReference>
<keyword evidence="3" id="KW-1185">Reference proteome</keyword>
<dbReference type="GO" id="GO:0008270">
    <property type="term" value="F:zinc ion binding"/>
    <property type="evidence" value="ECO:0007669"/>
    <property type="project" value="InterPro"/>
</dbReference>
<evidence type="ECO:0000259" key="1">
    <source>
        <dbReference type="PROSITE" id="PS00028"/>
    </source>
</evidence>
<evidence type="ECO:0000313" key="2">
    <source>
        <dbReference type="EnsemblPlants" id="OB09G17270.1"/>
    </source>
</evidence>
<dbReference type="EnsemblPlants" id="OB09G17270.1">
    <property type="protein sequence ID" value="OB09G17270.1"/>
    <property type="gene ID" value="OB09G17270"/>
</dbReference>
<dbReference type="PROSITE" id="PS00028">
    <property type="entry name" value="ZINC_FINGER_C2H2_1"/>
    <property type="match status" value="1"/>
</dbReference>
<sequence>SSGVKRQLTAGTSPAKKPRSQEMINCSLCNVSVTSPQELVKHRASLLHRSNLAPLQSGNKATAATAMAMNTEAAQHAEKKAAEKSELSEWSGGSAYHQQHLYFCDICSVRCSSVKMMESHLAGRRHRERQNSMFM</sequence>
<dbReference type="InterPro" id="IPR036236">
    <property type="entry name" value="Znf_C2H2_sf"/>
</dbReference>
<dbReference type="SMART" id="SM00355">
    <property type="entry name" value="ZnF_C2H2"/>
    <property type="match status" value="2"/>
</dbReference>
<feature type="domain" description="C2H2-type" evidence="1">
    <location>
        <begin position="26"/>
        <end position="48"/>
    </location>
</feature>
<dbReference type="Gramene" id="OB09G17270.1">
    <property type="protein sequence ID" value="OB09G17270.1"/>
    <property type="gene ID" value="OB09G17270"/>
</dbReference>
<dbReference type="AlphaFoldDB" id="J3MXJ8"/>
<proteinExistence type="predicted"/>
<dbReference type="PANTHER" id="PTHR47487:SF11">
    <property type="entry name" value="OS09G0421800 PROTEIN"/>
    <property type="match status" value="1"/>
</dbReference>
<dbReference type="Proteomes" id="UP000006038">
    <property type="component" value="Chromosome 9"/>
</dbReference>
<dbReference type="SMART" id="SM00451">
    <property type="entry name" value="ZnF_U1"/>
    <property type="match status" value="2"/>
</dbReference>
<dbReference type="Gene3D" id="3.30.160.60">
    <property type="entry name" value="Classic Zinc Finger"/>
    <property type="match status" value="1"/>
</dbReference>
<evidence type="ECO:0000313" key="3">
    <source>
        <dbReference type="Proteomes" id="UP000006038"/>
    </source>
</evidence>
<dbReference type="HOGENOM" id="CLU_1891126_0_0_1"/>
<dbReference type="InterPro" id="IPR003604">
    <property type="entry name" value="Matrin/U1-like-C_Znf_C2H2"/>
</dbReference>
<dbReference type="PANTHER" id="PTHR47487">
    <property type="entry name" value="OS06G0651300 PROTEIN-RELATED"/>
    <property type="match status" value="1"/>
</dbReference>
<protein>
    <recommendedName>
        <fullName evidence="1">C2H2-type domain-containing protein</fullName>
    </recommendedName>
</protein>
<dbReference type="GO" id="GO:0003676">
    <property type="term" value="F:nucleic acid binding"/>
    <property type="evidence" value="ECO:0007669"/>
    <property type="project" value="InterPro"/>
</dbReference>
<dbReference type="SUPFAM" id="SSF57667">
    <property type="entry name" value="beta-beta-alpha zinc fingers"/>
    <property type="match status" value="2"/>
</dbReference>
<dbReference type="InterPro" id="IPR013087">
    <property type="entry name" value="Znf_C2H2_type"/>
</dbReference>
<name>J3MXJ8_ORYBR</name>
<dbReference type="eggNOG" id="ENOG502SBP8">
    <property type="taxonomic scope" value="Eukaryota"/>
</dbReference>
<reference evidence="2" key="2">
    <citation type="submission" date="2013-04" db="UniProtKB">
        <authorList>
            <consortium name="EnsemblPlants"/>
        </authorList>
    </citation>
    <scope>IDENTIFICATION</scope>
</reference>
<reference evidence="2" key="1">
    <citation type="journal article" date="2013" name="Nat. Commun.">
        <title>Whole-genome sequencing of Oryza brachyantha reveals mechanisms underlying Oryza genome evolution.</title>
        <authorList>
            <person name="Chen J."/>
            <person name="Huang Q."/>
            <person name="Gao D."/>
            <person name="Wang J."/>
            <person name="Lang Y."/>
            <person name="Liu T."/>
            <person name="Li B."/>
            <person name="Bai Z."/>
            <person name="Luis Goicoechea J."/>
            <person name="Liang C."/>
            <person name="Chen C."/>
            <person name="Zhang W."/>
            <person name="Sun S."/>
            <person name="Liao Y."/>
            <person name="Zhang X."/>
            <person name="Yang L."/>
            <person name="Song C."/>
            <person name="Wang M."/>
            <person name="Shi J."/>
            <person name="Liu G."/>
            <person name="Liu J."/>
            <person name="Zhou H."/>
            <person name="Zhou W."/>
            <person name="Yu Q."/>
            <person name="An N."/>
            <person name="Chen Y."/>
            <person name="Cai Q."/>
            <person name="Wang B."/>
            <person name="Liu B."/>
            <person name="Min J."/>
            <person name="Huang Y."/>
            <person name="Wu H."/>
            <person name="Li Z."/>
            <person name="Zhang Y."/>
            <person name="Yin Y."/>
            <person name="Song W."/>
            <person name="Jiang J."/>
            <person name="Jackson S.A."/>
            <person name="Wing R.A."/>
            <person name="Wang J."/>
            <person name="Chen M."/>
        </authorList>
    </citation>
    <scope>NUCLEOTIDE SEQUENCE [LARGE SCALE GENOMIC DNA]</scope>
    <source>
        <strain evidence="2">cv. IRGC 101232</strain>
    </source>
</reference>
<accession>J3MXJ8</accession>
<organism evidence="2">
    <name type="scientific">Oryza brachyantha</name>
    <name type="common">malo sina</name>
    <dbReference type="NCBI Taxonomy" id="4533"/>
    <lineage>
        <taxon>Eukaryota</taxon>
        <taxon>Viridiplantae</taxon>
        <taxon>Streptophyta</taxon>
        <taxon>Embryophyta</taxon>
        <taxon>Tracheophyta</taxon>
        <taxon>Spermatophyta</taxon>
        <taxon>Magnoliopsida</taxon>
        <taxon>Liliopsida</taxon>
        <taxon>Poales</taxon>
        <taxon>Poaceae</taxon>
        <taxon>BOP clade</taxon>
        <taxon>Oryzoideae</taxon>
        <taxon>Oryzeae</taxon>
        <taxon>Oryzinae</taxon>
        <taxon>Oryza</taxon>
    </lineage>
</organism>